<keyword evidence="2" id="KW-0479">Metal-binding</keyword>
<reference evidence="13" key="1">
    <citation type="submission" date="2025-08" db="UniProtKB">
        <authorList>
            <consortium name="RefSeq"/>
        </authorList>
    </citation>
    <scope>IDENTIFICATION</scope>
    <source>
        <strain evidence="13">11010-0011.00</strain>
        <tissue evidence="13">Whole body</tissue>
    </source>
</reference>
<name>A0A6J2T862_DROLE</name>
<proteinExistence type="predicted"/>
<dbReference type="RefSeq" id="XP_030371127.1">
    <property type="nucleotide sequence ID" value="XM_030515267.1"/>
</dbReference>
<keyword evidence="7" id="KW-0804">Transcription</keyword>
<dbReference type="Pfam" id="PF13894">
    <property type="entry name" value="zf-C2H2_4"/>
    <property type="match status" value="1"/>
</dbReference>
<dbReference type="PROSITE" id="PS00028">
    <property type="entry name" value="ZINC_FINGER_C2H2_1"/>
    <property type="match status" value="7"/>
</dbReference>
<dbReference type="GeneID" id="115621577"/>
<evidence type="ECO:0000256" key="3">
    <source>
        <dbReference type="ARBA" id="ARBA00022737"/>
    </source>
</evidence>
<evidence type="ECO:0000256" key="9">
    <source>
        <dbReference type="PROSITE-ProRule" id="PRU00042"/>
    </source>
</evidence>
<dbReference type="Pfam" id="PF12874">
    <property type="entry name" value="zf-met"/>
    <property type="match status" value="1"/>
</dbReference>
<evidence type="ECO:0000256" key="2">
    <source>
        <dbReference type="ARBA" id="ARBA00022723"/>
    </source>
</evidence>
<feature type="compositionally biased region" description="Polar residues" evidence="10">
    <location>
        <begin position="411"/>
        <end position="431"/>
    </location>
</feature>
<keyword evidence="5" id="KW-0862">Zinc</keyword>
<dbReference type="Pfam" id="PF00096">
    <property type="entry name" value="zf-C2H2"/>
    <property type="match status" value="4"/>
</dbReference>
<dbReference type="GO" id="GO:0008270">
    <property type="term" value="F:zinc ion binding"/>
    <property type="evidence" value="ECO:0007669"/>
    <property type="project" value="UniProtKB-KW"/>
</dbReference>
<keyword evidence="4 9" id="KW-0863">Zinc-finger</keyword>
<evidence type="ECO:0000256" key="7">
    <source>
        <dbReference type="ARBA" id="ARBA00023163"/>
    </source>
</evidence>
<dbReference type="SUPFAM" id="SSF57667">
    <property type="entry name" value="beta-beta-alpha zinc fingers"/>
    <property type="match status" value="4"/>
</dbReference>
<dbReference type="GO" id="GO:0000981">
    <property type="term" value="F:DNA-binding transcription factor activity, RNA polymerase II-specific"/>
    <property type="evidence" value="ECO:0007669"/>
    <property type="project" value="TreeGrafter"/>
</dbReference>
<keyword evidence="12" id="KW-1185">Reference proteome</keyword>
<dbReference type="PANTHER" id="PTHR24394:SF48">
    <property type="entry name" value="ZINC FINGER PROTEIN 771"/>
    <property type="match status" value="1"/>
</dbReference>
<evidence type="ECO:0000313" key="13">
    <source>
        <dbReference type="RefSeq" id="XP_030371127.1"/>
    </source>
</evidence>
<keyword evidence="6" id="KW-0805">Transcription regulation</keyword>
<organism evidence="12 13">
    <name type="scientific">Drosophila lebanonensis</name>
    <name type="common">Fruit fly</name>
    <name type="synonym">Scaptodrosophila lebanonensis</name>
    <dbReference type="NCBI Taxonomy" id="7225"/>
    <lineage>
        <taxon>Eukaryota</taxon>
        <taxon>Metazoa</taxon>
        <taxon>Ecdysozoa</taxon>
        <taxon>Arthropoda</taxon>
        <taxon>Hexapoda</taxon>
        <taxon>Insecta</taxon>
        <taxon>Pterygota</taxon>
        <taxon>Neoptera</taxon>
        <taxon>Endopterygota</taxon>
        <taxon>Diptera</taxon>
        <taxon>Brachycera</taxon>
        <taxon>Muscomorpha</taxon>
        <taxon>Ephydroidea</taxon>
        <taxon>Drosophilidae</taxon>
        <taxon>Scaptodrosophila</taxon>
    </lineage>
</organism>
<dbReference type="InterPro" id="IPR036236">
    <property type="entry name" value="Znf_C2H2_sf"/>
</dbReference>
<feature type="domain" description="C2H2-type" evidence="11">
    <location>
        <begin position="158"/>
        <end position="185"/>
    </location>
</feature>
<dbReference type="PROSITE" id="PS50157">
    <property type="entry name" value="ZINC_FINGER_C2H2_2"/>
    <property type="match status" value="7"/>
</dbReference>
<feature type="region of interest" description="Disordered" evidence="10">
    <location>
        <begin position="409"/>
        <end position="431"/>
    </location>
</feature>
<evidence type="ECO:0000256" key="4">
    <source>
        <dbReference type="ARBA" id="ARBA00022771"/>
    </source>
</evidence>
<feature type="domain" description="C2H2-type" evidence="11">
    <location>
        <begin position="244"/>
        <end position="271"/>
    </location>
</feature>
<dbReference type="GO" id="GO:0003677">
    <property type="term" value="F:DNA binding"/>
    <property type="evidence" value="ECO:0007669"/>
    <property type="project" value="UniProtKB-KW"/>
</dbReference>
<keyword evidence="3" id="KW-0677">Repeat</keyword>
<dbReference type="Gene3D" id="3.30.160.60">
    <property type="entry name" value="Classic Zinc Finger"/>
    <property type="match status" value="4"/>
</dbReference>
<dbReference type="InterPro" id="IPR013087">
    <property type="entry name" value="Znf_C2H2_type"/>
</dbReference>
<evidence type="ECO:0000313" key="12">
    <source>
        <dbReference type="Proteomes" id="UP000504634"/>
    </source>
</evidence>
<dbReference type="PANTHER" id="PTHR24394">
    <property type="entry name" value="ZINC FINGER PROTEIN"/>
    <property type="match status" value="1"/>
</dbReference>
<evidence type="ECO:0000256" key="5">
    <source>
        <dbReference type="ARBA" id="ARBA00022833"/>
    </source>
</evidence>
<dbReference type="Proteomes" id="UP000504634">
    <property type="component" value="Unplaced"/>
</dbReference>
<evidence type="ECO:0000256" key="10">
    <source>
        <dbReference type="SAM" id="MobiDB-lite"/>
    </source>
</evidence>
<feature type="domain" description="C2H2-type" evidence="11">
    <location>
        <begin position="272"/>
        <end position="295"/>
    </location>
</feature>
<gene>
    <name evidence="13" type="primary">LOC115621577</name>
</gene>
<feature type="domain" description="C2H2-type" evidence="11">
    <location>
        <begin position="216"/>
        <end position="238"/>
    </location>
</feature>
<dbReference type="GO" id="GO:0005634">
    <property type="term" value="C:nucleus"/>
    <property type="evidence" value="ECO:0007669"/>
    <property type="project" value="UniProtKB-SubCell"/>
</dbReference>
<feature type="domain" description="C2H2-type" evidence="11">
    <location>
        <begin position="187"/>
        <end position="214"/>
    </location>
</feature>
<feature type="domain" description="C2H2-type" evidence="11">
    <location>
        <begin position="103"/>
        <end position="125"/>
    </location>
</feature>
<dbReference type="SMART" id="SM00355">
    <property type="entry name" value="ZnF_C2H2"/>
    <property type="match status" value="8"/>
</dbReference>
<dbReference type="FunFam" id="3.30.160.60:FF:000100">
    <property type="entry name" value="Zinc finger 45-like"/>
    <property type="match status" value="2"/>
</dbReference>
<accession>A0A6J2T862</accession>
<feature type="domain" description="C2H2-type" evidence="11">
    <location>
        <begin position="131"/>
        <end position="158"/>
    </location>
</feature>
<dbReference type="AlphaFoldDB" id="A0A6J2T862"/>
<evidence type="ECO:0000256" key="8">
    <source>
        <dbReference type="ARBA" id="ARBA00023242"/>
    </source>
</evidence>
<keyword evidence="8" id="KW-0539">Nucleus</keyword>
<sequence length="450" mass="52193">MNSCPRCKGETTGQNRLVTDSCGHSKCRICLIQDVTHCLECKNEAIPHAQVEYPPTPITVTTLSEHITTNDDGYHCTVCNKSFRSRTQKYYHRGCGNDQLKKYNCPQCSRRFATRSHLNYHLNNHGLRSNFTCNVCDKSFKQKSILQRHIRAHKNEIQRCSQCPQIFRTQAALASHLLFHSGRELRYKCEVCSKHYLTKANLKQHQMKHDQNTPRYTCHICKKSFLRQSTLRLHLERHQKRPCFRCPHCHKSYIHMDALTRHVKQHTSSHRYRCIECDITVNRRDNMLRHIRAMHPEMQFDSGVEIIIATYEESKDKDSLSTDLPAQGVRYSSVIKSVGNVQPVMLPLPEPDTELAMPAPPIALAVTAPVEIPRENVKLYRKIILDLDNEEYSNEPMQEGHLEDEAAAPPSLNTQHKSQQQRISGHGSSNFSEMHWRKNFKFSYENEHIN</sequence>
<evidence type="ECO:0000256" key="6">
    <source>
        <dbReference type="ARBA" id="ARBA00023015"/>
    </source>
</evidence>
<evidence type="ECO:0000259" key="11">
    <source>
        <dbReference type="PROSITE" id="PS50157"/>
    </source>
</evidence>
<dbReference type="OrthoDB" id="6077919at2759"/>
<evidence type="ECO:0000256" key="1">
    <source>
        <dbReference type="ARBA" id="ARBA00004123"/>
    </source>
</evidence>
<comment type="subcellular location">
    <subcellularLocation>
        <location evidence="1">Nucleus</location>
    </subcellularLocation>
</comment>
<protein>
    <submittedName>
        <fullName evidence="13">Zinc finger protein 287</fullName>
    </submittedName>
</protein>